<evidence type="ECO:0000313" key="3">
    <source>
        <dbReference type="Proteomes" id="UP000521943"/>
    </source>
</evidence>
<comment type="caution">
    <text evidence="2">The sequence shown here is derived from an EMBL/GenBank/DDBJ whole genome shotgun (WGS) entry which is preliminary data.</text>
</comment>
<evidence type="ECO:0000256" key="1">
    <source>
        <dbReference type="SAM" id="MobiDB-lite"/>
    </source>
</evidence>
<protein>
    <submittedName>
        <fullName evidence="2">Uncharacterized protein</fullName>
    </submittedName>
</protein>
<gene>
    <name evidence="2" type="ORF">DFP72DRAFT_1068826</name>
</gene>
<accession>A0A8H6HVH1</accession>
<feature type="region of interest" description="Disordered" evidence="1">
    <location>
        <begin position="209"/>
        <end position="246"/>
    </location>
</feature>
<proteinExistence type="predicted"/>
<reference evidence="2 3" key="1">
    <citation type="submission" date="2020-07" db="EMBL/GenBank/DDBJ databases">
        <title>Comparative genomics of pyrophilous fungi reveals a link between fire events and developmental genes.</title>
        <authorList>
            <consortium name="DOE Joint Genome Institute"/>
            <person name="Steindorff A.S."/>
            <person name="Carver A."/>
            <person name="Calhoun S."/>
            <person name="Stillman K."/>
            <person name="Liu H."/>
            <person name="Lipzen A."/>
            <person name="Pangilinan J."/>
            <person name="Labutti K."/>
            <person name="Bruns T.D."/>
            <person name="Grigoriev I.V."/>
        </authorList>
    </citation>
    <scope>NUCLEOTIDE SEQUENCE [LARGE SCALE GENOMIC DNA]</scope>
    <source>
        <strain evidence="2 3">CBS 144469</strain>
    </source>
</reference>
<organism evidence="2 3">
    <name type="scientific">Ephemerocybe angulata</name>
    <dbReference type="NCBI Taxonomy" id="980116"/>
    <lineage>
        <taxon>Eukaryota</taxon>
        <taxon>Fungi</taxon>
        <taxon>Dikarya</taxon>
        <taxon>Basidiomycota</taxon>
        <taxon>Agaricomycotina</taxon>
        <taxon>Agaricomycetes</taxon>
        <taxon>Agaricomycetidae</taxon>
        <taxon>Agaricales</taxon>
        <taxon>Agaricineae</taxon>
        <taxon>Psathyrellaceae</taxon>
        <taxon>Ephemerocybe</taxon>
    </lineage>
</organism>
<evidence type="ECO:0000313" key="2">
    <source>
        <dbReference type="EMBL" id="KAF6753960.1"/>
    </source>
</evidence>
<feature type="region of interest" description="Disordered" evidence="1">
    <location>
        <begin position="47"/>
        <end position="70"/>
    </location>
</feature>
<dbReference type="Proteomes" id="UP000521943">
    <property type="component" value="Unassembled WGS sequence"/>
</dbReference>
<name>A0A8H6HVH1_9AGAR</name>
<feature type="region of interest" description="Disordered" evidence="1">
    <location>
        <begin position="123"/>
        <end position="143"/>
    </location>
</feature>
<feature type="compositionally biased region" description="Polar residues" evidence="1">
    <location>
        <begin position="219"/>
        <end position="229"/>
    </location>
</feature>
<sequence>MSHVTTYDFSKLGHEPSLFYNDWGTFAGLHSAFNEDTKDFTAMAPKTRQTTAAENQRPAKRQKRTPTTDGAACDKTVLLAIDRNKVAASTTKSSKKKAMGVVATGRQTIRRCSERLRLRNEKENKATENADISGHPEKSHDTKLAKNCSSMTMRAEKAQEITAKVKKLRNRTKAFTRTTPQTEAVQTTEADRRLGVSLKTAIRANRVVKSLPKRHKTTPKAQDPTSTLSKGPEPPHDSKLIPTTEKPIKHLWKDAKAKMIKAAAKYGTINRRMVWKKPTTRHSRRILLRDGPAAWTMVDEEVEYAAIQMLLSQSEADWLDGCAIAATSGADSNAERRLEAEKSDGTYMKRRVGDAIYDTPTEHSDCRNEPAVLPLLPEFVW</sequence>
<dbReference type="EMBL" id="JACGCI010000036">
    <property type="protein sequence ID" value="KAF6753960.1"/>
    <property type="molecule type" value="Genomic_DNA"/>
</dbReference>
<dbReference type="AlphaFoldDB" id="A0A8H6HVH1"/>
<keyword evidence="3" id="KW-1185">Reference proteome</keyword>